<feature type="transmembrane region" description="Helical" evidence="1">
    <location>
        <begin position="48"/>
        <end position="65"/>
    </location>
</feature>
<dbReference type="RefSeq" id="WP_342448615.1">
    <property type="nucleotide sequence ID" value="NZ_JAATJA010000002.1"/>
</dbReference>
<evidence type="ECO:0000256" key="1">
    <source>
        <dbReference type="SAM" id="Phobius"/>
    </source>
</evidence>
<organism evidence="2 3">
    <name type="scientific">Desulfobaculum xiamenense</name>
    <dbReference type="NCBI Taxonomy" id="995050"/>
    <lineage>
        <taxon>Bacteria</taxon>
        <taxon>Pseudomonadati</taxon>
        <taxon>Thermodesulfobacteriota</taxon>
        <taxon>Desulfovibrionia</taxon>
        <taxon>Desulfovibrionales</taxon>
        <taxon>Desulfovibrionaceae</taxon>
        <taxon>Desulfobaculum</taxon>
    </lineage>
</organism>
<dbReference type="Proteomes" id="UP000580856">
    <property type="component" value="Unassembled WGS sequence"/>
</dbReference>
<evidence type="ECO:0000313" key="3">
    <source>
        <dbReference type="Proteomes" id="UP000580856"/>
    </source>
</evidence>
<keyword evidence="1" id="KW-0472">Membrane</keyword>
<accession>A0A846QNC6</accession>
<comment type="caution">
    <text evidence="2">The sequence shown here is derived from an EMBL/GenBank/DDBJ whole genome shotgun (WGS) entry which is preliminary data.</text>
</comment>
<dbReference type="AlphaFoldDB" id="A0A846QNC6"/>
<reference evidence="2 3" key="1">
    <citation type="submission" date="2020-03" db="EMBL/GenBank/DDBJ databases">
        <title>Genomic Encyclopedia of Type Strains, Phase IV (KMG-IV): sequencing the most valuable type-strain genomes for metagenomic binning, comparative biology and taxonomic classification.</title>
        <authorList>
            <person name="Goeker M."/>
        </authorList>
    </citation>
    <scope>NUCLEOTIDE SEQUENCE [LARGE SCALE GENOMIC DNA]</scope>
    <source>
        <strain evidence="2 3">DSM 24233</strain>
    </source>
</reference>
<keyword evidence="1" id="KW-1133">Transmembrane helix</keyword>
<evidence type="ECO:0000313" key="2">
    <source>
        <dbReference type="EMBL" id="NJB68520.1"/>
    </source>
</evidence>
<name>A0A846QNC6_9BACT</name>
<sequence>MTTTDAEARTMLARIDERVRAIAEDVAEIKCTRRCHTHAEKLRNLERVVFGLMAALAGLVGRAVFEMLH</sequence>
<proteinExistence type="predicted"/>
<gene>
    <name evidence="2" type="ORF">GGQ74_002193</name>
</gene>
<dbReference type="EMBL" id="JAATJA010000002">
    <property type="protein sequence ID" value="NJB68520.1"/>
    <property type="molecule type" value="Genomic_DNA"/>
</dbReference>
<protein>
    <submittedName>
        <fullName evidence="2">Uncharacterized protein</fullName>
    </submittedName>
</protein>
<keyword evidence="1" id="KW-0812">Transmembrane</keyword>
<keyword evidence="3" id="KW-1185">Reference proteome</keyword>